<evidence type="ECO:0000313" key="7">
    <source>
        <dbReference type="Proteomes" id="UP001596074"/>
    </source>
</evidence>
<dbReference type="PANTHER" id="PTHR42877">
    <property type="entry name" value="L-ORNITHINE N(5)-MONOOXYGENASE-RELATED"/>
    <property type="match status" value="1"/>
</dbReference>
<dbReference type="SUPFAM" id="SSF51905">
    <property type="entry name" value="FAD/NAD(P)-binding domain"/>
    <property type="match status" value="1"/>
</dbReference>
<dbReference type="RefSeq" id="WP_378287882.1">
    <property type="nucleotide sequence ID" value="NZ_JBHSON010000077.1"/>
</dbReference>
<sequence length="665" mass="74884">MRATADDLDGLNEDELVRALRDANVPTLLPVLYQLTGDRAWLGERYRTTRPKGLDDNPTGGLPPEVQEELRVAAAQATLRWSKGEPVARPAPKGRELLELMSASMGEDVPPEYEPMVAEELGFAPRIPPSCERDAASSGLSVIIIGAGISGLTLSRDLTTAGVPHVIFEKNDRVGGTWVNNPYPGCGVDTPSYLYSFSFYQREWSQHFAKREELETYVGDMARDLNLVDNVRFGAQVLDAVWDDQDGLWSVTVRTAGGVERHRAPVLVSAVGQLSKPKLPDIAGLDDFGGQVFHASHWPAGLDLRGKRVAIVGTGASAMQIVPAIVDQVGELTVFQRSPQWVAPSDYYFESIPAGMHYLIRHVPFYYEWYRVRLGWIFNDKVHPSLQLDPDWPLRPRSINEINEGHRRFFERYLRTELDGRPDLVDKTLPDYPPFGKRMLLDNGWFRALKRDHVTLVTEGVAELTRDHVVTSTGERRPADIVVLATGFEAQRPTHPLTIKGRDGVTLREAWNDDDGRAYLGVATPGFPNLFILYGPNSSLGHGGSFIFLAECVAHYLTDLMCRMVDAGVRSVEIREEEWEDYTRAVDEAHAKMIWTQPGFTTWYANSRGRVIANMPWRVIDFWRYTRRASLSAYRRRAQPQDAARPHGHDDDRPHDRDRPWRPGA</sequence>
<organism evidence="6 7">
    <name type="scientific">Actinomadura rugatobispora</name>
    <dbReference type="NCBI Taxonomy" id="1994"/>
    <lineage>
        <taxon>Bacteria</taxon>
        <taxon>Bacillati</taxon>
        <taxon>Actinomycetota</taxon>
        <taxon>Actinomycetes</taxon>
        <taxon>Streptosporangiales</taxon>
        <taxon>Thermomonosporaceae</taxon>
        <taxon>Actinomadura</taxon>
    </lineage>
</organism>
<feature type="compositionally biased region" description="Basic and acidic residues" evidence="5">
    <location>
        <begin position="644"/>
        <end position="665"/>
    </location>
</feature>
<comment type="caution">
    <text evidence="6">The sequence shown here is derived from an EMBL/GenBank/DDBJ whole genome shotgun (WGS) entry which is preliminary data.</text>
</comment>
<accession>A0ABW1AD52</accession>
<dbReference type="PANTHER" id="PTHR42877:SF4">
    <property type="entry name" value="FAD_NAD(P)-BINDING DOMAIN-CONTAINING PROTEIN-RELATED"/>
    <property type="match status" value="1"/>
</dbReference>
<dbReference type="EMBL" id="JBHSON010000077">
    <property type="protein sequence ID" value="MFC5751920.1"/>
    <property type="molecule type" value="Genomic_DNA"/>
</dbReference>
<dbReference type="InterPro" id="IPR020946">
    <property type="entry name" value="Flavin_mOase-like"/>
</dbReference>
<reference evidence="7" key="1">
    <citation type="journal article" date="2019" name="Int. J. Syst. Evol. Microbiol.">
        <title>The Global Catalogue of Microorganisms (GCM) 10K type strain sequencing project: providing services to taxonomists for standard genome sequencing and annotation.</title>
        <authorList>
            <consortium name="The Broad Institute Genomics Platform"/>
            <consortium name="The Broad Institute Genome Sequencing Center for Infectious Disease"/>
            <person name="Wu L."/>
            <person name="Ma J."/>
        </authorList>
    </citation>
    <scope>NUCLEOTIDE SEQUENCE [LARGE SCALE GENOMIC DNA]</scope>
    <source>
        <strain evidence="7">KCTC 42087</strain>
    </source>
</reference>
<dbReference type="Pfam" id="PF00743">
    <property type="entry name" value="FMO-like"/>
    <property type="match status" value="1"/>
</dbReference>
<keyword evidence="3" id="KW-0274">FAD</keyword>
<feature type="region of interest" description="Disordered" evidence="5">
    <location>
        <begin position="636"/>
        <end position="665"/>
    </location>
</feature>
<evidence type="ECO:0000256" key="3">
    <source>
        <dbReference type="ARBA" id="ARBA00022827"/>
    </source>
</evidence>
<dbReference type="EC" id="1.14.13.-" evidence="6"/>
<keyword evidence="4 6" id="KW-0560">Oxidoreductase</keyword>
<keyword evidence="2" id="KW-0285">Flavoprotein</keyword>
<comment type="similarity">
    <text evidence="1">Belongs to the FAD-binding monooxygenase family.</text>
</comment>
<evidence type="ECO:0000313" key="6">
    <source>
        <dbReference type="EMBL" id="MFC5751920.1"/>
    </source>
</evidence>
<dbReference type="Proteomes" id="UP001596074">
    <property type="component" value="Unassembled WGS sequence"/>
</dbReference>
<dbReference type="InterPro" id="IPR051209">
    <property type="entry name" value="FAD-bind_Monooxygenase_sf"/>
</dbReference>
<dbReference type="InterPro" id="IPR036188">
    <property type="entry name" value="FAD/NAD-bd_sf"/>
</dbReference>
<keyword evidence="7" id="KW-1185">Reference proteome</keyword>
<dbReference type="Gene3D" id="3.50.50.60">
    <property type="entry name" value="FAD/NAD(P)-binding domain"/>
    <property type="match status" value="2"/>
</dbReference>
<evidence type="ECO:0000256" key="4">
    <source>
        <dbReference type="ARBA" id="ARBA00023002"/>
    </source>
</evidence>
<proteinExistence type="inferred from homology"/>
<evidence type="ECO:0000256" key="5">
    <source>
        <dbReference type="SAM" id="MobiDB-lite"/>
    </source>
</evidence>
<name>A0ABW1AD52_9ACTN</name>
<dbReference type="GO" id="GO:0004497">
    <property type="term" value="F:monooxygenase activity"/>
    <property type="evidence" value="ECO:0007669"/>
    <property type="project" value="UniProtKB-KW"/>
</dbReference>
<gene>
    <name evidence="6" type="ORF">ACFPZN_40460</name>
</gene>
<keyword evidence="6" id="KW-0503">Monooxygenase</keyword>
<evidence type="ECO:0000256" key="2">
    <source>
        <dbReference type="ARBA" id="ARBA00022630"/>
    </source>
</evidence>
<evidence type="ECO:0000256" key="1">
    <source>
        <dbReference type="ARBA" id="ARBA00010139"/>
    </source>
</evidence>
<protein>
    <submittedName>
        <fullName evidence="6">Flavin-containing monooxygenase</fullName>
        <ecNumber evidence="6">1.14.13.-</ecNumber>
    </submittedName>
</protein>